<dbReference type="WBParaSite" id="nRc.2.0.1.t08397-RA">
    <property type="protein sequence ID" value="nRc.2.0.1.t08397-RA"/>
    <property type="gene ID" value="nRc.2.0.1.g08397"/>
</dbReference>
<dbReference type="Proteomes" id="UP000887565">
    <property type="component" value="Unplaced"/>
</dbReference>
<keyword evidence="1" id="KW-1185">Reference proteome</keyword>
<evidence type="ECO:0000313" key="2">
    <source>
        <dbReference type="WBParaSite" id="nRc.2.0.1.t08397-RA"/>
    </source>
</evidence>
<accession>A0A915I2P2</accession>
<protein>
    <submittedName>
        <fullName evidence="2">Uncharacterized protein</fullName>
    </submittedName>
</protein>
<proteinExistence type="predicted"/>
<evidence type="ECO:0000313" key="1">
    <source>
        <dbReference type="Proteomes" id="UP000887565"/>
    </source>
</evidence>
<name>A0A915I2P2_ROMCU</name>
<organism evidence="1 2">
    <name type="scientific">Romanomermis culicivorax</name>
    <name type="common">Nematode worm</name>
    <dbReference type="NCBI Taxonomy" id="13658"/>
    <lineage>
        <taxon>Eukaryota</taxon>
        <taxon>Metazoa</taxon>
        <taxon>Ecdysozoa</taxon>
        <taxon>Nematoda</taxon>
        <taxon>Enoplea</taxon>
        <taxon>Dorylaimia</taxon>
        <taxon>Mermithida</taxon>
        <taxon>Mermithoidea</taxon>
        <taxon>Mermithidae</taxon>
        <taxon>Romanomermis</taxon>
    </lineage>
</organism>
<reference evidence="2" key="1">
    <citation type="submission" date="2022-11" db="UniProtKB">
        <authorList>
            <consortium name="WormBaseParasite"/>
        </authorList>
    </citation>
    <scope>IDENTIFICATION</scope>
</reference>
<sequence>MESGDYTSQNDKRQMMTIQFWSIWCSITKIDFNHIDLDTLVPFRDCWLMRTRCNHTLMLVNQILTSYNSIENKCTPKVKSYNSWVRYCRANHTPGPTYIRDYPVEQSQYPSLNDVLFRDGQFDESATLTSKNAQLTRERLKEAGKEMQK</sequence>
<dbReference type="AlphaFoldDB" id="A0A915I2P2"/>